<evidence type="ECO:0000313" key="3">
    <source>
        <dbReference type="EMBL" id="MBB6625829.1"/>
    </source>
</evidence>
<reference evidence="3 4" key="1">
    <citation type="submission" date="2020-08" db="EMBL/GenBank/DDBJ databases">
        <authorList>
            <person name="Seo M.-J."/>
        </authorList>
    </citation>
    <scope>NUCLEOTIDE SEQUENCE [LARGE SCALE GENOMIC DNA]</scope>
    <source>
        <strain evidence="3 4">KIGAM211</strain>
    </source>
</reference>
<dbReference type="RefSeq" id="WP_185251164.1">
    <property type="nucleotide sequence ID" value="NZ_JACKXE010000001.1"/>
</dbReference>
<evidence type="ECO:0000256" key="2">
    <source>
        <dbReference type="SAM" id="SignalP"/>
    </source>
</evidence>
<name>A0A7X0V8P5_9ACTN</name>
<evidence type="ECO:0000313" key="4">
    <source>
        <dbReference type="Proteomes" id="UP000523955"/>
    </source>
</evidence>
<evidence type="ECO:0000256" key="1">
    <source>
        <dbReference type="SAM" id="MobiDB-lite"/>
    </source>
</evidence>
<proteinExistence type="predicted"/>
<feature type="signal peptide" evidence="2">
    <location>
        <begin position="1"/>
        <end position="26"/>
    </location>
</feature>
<organism evidence="3 4">
    <name type="scientific">Nocardioides luti</name>
    <dbReference type="NCBI Taxonomy" id="2761101"/>
    <lineage>
        <taxon>Bacteria</taxon>
        <taxon>Bacillati</taxon>
        <taxon>Actinomycetota</taxon>
        <taxon>Actinomycetes</taxon>
        <taxon>Propionibacteriales</taxon>
        <taxon>Nocardioidaceae</taxon>
        <taxon>Nocardioides</taxon>
    </lineage>
</organism>
<dbReference type="AlphaFoldDB" id="A0A7X0V8P5"/>
<accession>A0A7X0V8P5</accession>
<gene>
    <name evidence="3" type="ORF">H5V45_00715</name>
</gene>
<feature type="region of interest" description="Disordered" evidence="1">
    <location>
        <begin position="82"/>
        <end position="103"/>
    </location>
</feature>
<sequence length="103" mass="10769">MVRRGVLAGAATVLVLAATAGTPAVAGPQPWGRPTTGHGHERPGHHSDRPRLPLEPPPGLLVPRVEPAEPCMLMVSTYRGREIGPCDPPIGSTESRIVPVHGP</sequence>
<feature type="chain" id="PRO_5031395432" description="Secreted protein" evidence="2">
    <location>
        <begin position="27"/>
        <end position="103"/>
    </location>
</feature>
<evidence type="ECO:0008006" key="5">
    <source>
        <dbReference type="Google" id="ProtNLM"/>
    </source>
</evidence>
<dbReference type="EMBL" id="JACKXE010000001">
    <property type="protein sequence ID" value="MBB6625829.1"/>
    <property type="molecule type" value="Genomic_DNA"/>
</dbReference>
<keyword evidence="2" id="KW-0732">Signal</keyword>
<feature type="compositionally biased region" description="Basic and acidic residues" evidence="1">
    <location>
        <begin position="38"/>
        <end position="52"/>
    </location>
</feature>
<comment type="caution">
    <text evidence="3">The sequence shown here is derived from an EMBL/GenBank/DDBJ whole genome shotgun (WGS) entry which is preliminary data.</text>
</comment>
<dbReference type="Proteomes" id="UP000523955">
    <property type="component" value="Unassembled WGS sequence"/>
</dbReference>
<keyword evidence="4" id="KW-1185">Reference proteome</keyword>
<protein>
    <recommendedName>
        <fullName evidence="5">Secreted protein</fullName>
    </recommendedName>
</protein>
<feature type="region of interest" description="Disordered" evidence="1">
    <location>
        <begin position="20"/>
        <end position="63"/>
    </location>
</feature>